<dbReference type="InterPro" id="IPR024248">
    <property type="entry name" value="DUF2695"/>
</dbReference>
<dbReference type="EMBL" id="BJYS01000001">
    <property type="protein sequence ID" value="GEO02522.1"/>
    <property type="molecule type" value="Genomic_DNA"/>
</dbReference>
<dbReference type="AlphaFoldDB" id="A0A512AS44"/>
<comment type="caution">
    <text evidence="1">The sequence shown here is derived from an EMBL/GenBank/DDBJ whole genome shotgun (WGS) entry which is preliminary data.</text>
</comment>
<reference evidence="1 2" key="1">
    <citation type="submission" date="2019-07" db="EMBL/GenBank/DDBJ databases">
        <title>Whole genome shotgun sequence of Adhaeribacter aerolatus NBRC 106133.</title>
        <authorList>
            <person name="Hosoyama A."/>
            <person name="Uohara A."/>
            <person name="Ohji S."/>
            <person name="Ichikawa N."/>
        </authorList>
    </citation>
    <scope>NUCLEOTIDE SEQUENCE [LARGE SCALE GENOMIC DNA]</scope>
    <source>
        <strain evidence="1 2">NBRC 106133</strain>
    </source>
</reference>
<gene>
    <name evidence="1" type="ORF">AAE02nite_01860</name>
</gene>
<evidence type="ECO:0000313" key="2">
    <source>
        <dbReference type="Proteomes" id="UP000321532"/>
    </source>
</evidence>
<dbReference type="OrthoDB" id="95751at2"/>
<keyword evidence="2" id="KW-1185">Reference proteome</keyword>
<protein>
    <recommendedName>
        <fullName evidence="3">DUF2695 domain-containing protein</fullName>
    </recommendedName>
</protein>
<dbReference type="Pfam" id="PF10905">
    <property type="entry name" value="DUF2695"/>
    <property type="match status" value="1"/>
</dbReference>
<accession>A0A512AS44</accession>
<organism evidence="1 2">
    <name type="scientific">Adhaeribacter aerolatus</name>
    <dbReference type="NCBI Taxonomy" id="670289"/>
    <lineage>
        <taxon>Bacteria</taxon>
        <taxon>Pseudomonadati</taxon>
        <taxon>Bacteroidota</taxon>
        <taxon>Cytophagia</taxon>
        <taxon>Cytophagales</taxon>
        <taxon>Hymenobacteraceae</taxon>
        <taxon>Adhaeribacter</taxon>
    </lineage>
</organism>
<evidence type="ECO:0008006" key="3">
    <source>
        <dbReference type="Google" id="ProtNLM"/>
    </source>
</evidence>
<dbReference type="RefSeq" id="WP_146894562.1">
    <property type="nucleotide sequence ID" value="NZ_BJYS01000001.1"/>
</dbReference>
<dbReference type="Proteomes" id="UP000321532">
    <property type="component" value="Unassembled WGS sequence"/>
</dbReference>
<name>A0A512AS44_9BACT</name>
<sequence>MKTNEEKERQKQLKAEVMRNEKEKFLNNLPISAGQFKELFTFLDEQLEQEGCDDTLFITKSYLGSKGIEQENVIAWLEENGGFCDCEVLANVEEKFENI</sequence>
<proteinExistence type="predicted"/>
<evidence type="ECO:0000313" key="1">
    <source>
        <dbReference type="EMBL" id="GEO02522.1"/>
    </source>
</evidence>